<evidence type="ECO:0000313" key="6">
    <source>
        <dbReference type="Proteomes" id="UP001269375"/>
    </source>
</evidence>
<feature type="domain" description="Gp5/Type VI secretion system Vgr protein OB-fold" evidence="3">
    <location>
        <begin position="384"/>
        <end position="448"/>
    </location>
</feature>
<dbReference type="Gene3D" id="2.40.50.230">
    <property type="entry name" value="Gp5 N-terminal domain"/>
    <property type="match status" value="1"/>
</dbReference>
<dbReference type="InterPro" id="IPR050708">
    <property type="entry name" value="T6SS_VgrG/RHS"/>
</dbReference>
<dbReference type="PANTHER" id="PTHR32305">
    <property type="match status" value="1"/>
</dbReference>
<dbReference type="PANTHER" id="PTHR32305:SF11">
    <property type="entry name" value="TYPE VI SECRETION SYSTEM SPIKE PROTEIN VGRG3"/>
    <property type="match status" value="1"/>
</dbReference>
<evidence type="ECO:0000259" key="4">
    <source>
        <dbReference type="Pfam" id="PF22178"/>
    </source>
</evidence>
<gene>
    <name evidence="5" type="primary">tssI</name>
    <name evidence="5" type="ORF">QC825_08535</name>
</gene>
<dbReference type="Proteomes" id="UP001269375">
    <property type="component" value="Unassembled WGS sequence"/>
</dbReference>
<reference evidence="5 6" key="1">
    <citation type="submission" date="2023-04" db="EMBL/GenBank/DDBJ databases">
        <title>A long-awaited taxogenomic arrangement of the family Halomonadaceae.</title>
        <authorList>
            <person name="De La Haba R."/>
            <person name="Chuvochina M."/>
            <person name="Wittouck S."/>
            <person name="Arahal D.R."/>
            <person name="Sanchez-Porro C."/>
            <person name="Hugenholtz P."/>
            <person name="Ventosa A."/>
        </authorList>
    </citation>
    <scope>NUCLEOTIDE SEQUENCE [LARGE SCALE GENOMIC DNA]</scope>
    <source>
        <strain evidence="5 6">DSM 22428</strain>
    </source>
</reference>
<dbReference type="EMBL" id="JARWAO010000004">
    <property type="protein sequence ID" value="MDR5896115.1"/>
    <property type="molecule type" value="Genomic_DNA"/>
</dbReference>
<dbReference type="Pfam" id="PF04717">
    <property type="entry name" value="Phage_base_V"/>
    <property type="match status" value="1"/>
</dbReference>
<comment type="caution">
    <text evidence="5">The sequence shown here is derived from an EMBL/GenBank/DDBJ whole genome shotgun (WGS) entry which is preliminary data.</text>
</comment>
<dbReference type="InterPro" id="IPR017847">
    <property type="entry name" value="T6SS_RhsGE_Vgr_subset"/>
</dbReference>
<feature type="domain" description="Gp5/Type VI secretion system Vgr C-terminal trimerisation" evidence="4">
    <location>
        <begin position="467"/>
        <end position="565"/>
    </location>
</feature>
<comment type="similarity">
    <text evidence="1">Belongs to the VgrG protein family.</text>
</comment>
<sequence length="636" mass="69327">MTDATGLQMTLTLPGNPDDVVVAGFRCEEALSTPFSLTAELASQHTPLDDSLLGQAATLEVFQNGTVARAFHGVISEVTRGTTGHRRTRYRLILRPALWQLSLTQTSRFFQQQTPQAIAQTLLSNAGITDVQFNVSAPGEVREYCVQYSETDLAFFERLAAEEGWVYYHTFTKSAHTLVITDTLASAPALGSATLNTNAGGRAPTPLLWAFSRTARVAPSRSELKDYTFKRPAYALDHTAQASTLNGQQDDYEHFDYPGRFKKDASGAPYANTRQQYLRRDADTAFVTGNLPGFSAGHAFTLDGSVEAADNQRWLITTVTHQGRQDQALEEDAGGQDSGDTFYQNDTYLIPATATWQATPTPKPRVEGPQIARVTGSEGDEITTDEFGRVKVVFPWDRDEQPSAWVRVAHGWAGGGYGMVTLPRIGHEVIVSFLEGDPDQPIITGRTYNAANTVPAPLPDNKTQTLWRTQTHQGEGYNALRFEDKSGSEHIWQHAQKDLELITEHDRHDDVQNTHHSTTGNISKTRIDGREDLTVKGERRVQVSGDMSHTIGATRHTRASTSWLMEAATVHHKGGHKVVLSAGQTLSLSAGGSFIKLDPSGVTIVGPSIKMNSGGSAGSGPGQNAQVPLMPEKNTD</sequence>
<dbReference type="Gene3D" id="2.30.110.50">
    <property type="match status" value="1"/>
</dbReference>
<dbReference type="Gene3D" id="3.55.50.10">
    <property type="entry name" value="Baseplate protein-like domains"/>
    <property type="match status" value="1"/>
</dbReference>
<dbReference type="Gene3D" id="4.10.220.110">
    <property type="match status" value="1"/>
</dbReference>
<keyword evidence="6" id="KW-1185">Reference proteome</keyword>
<dbReference type="SUPFAM" id="SSF69255">
    <property type="entry name" value="gp5 N-terminal domain-like"/>
    <property type="match status" value="1"/>
</dbReference>
<dbReference type="SUPFAM" id="SSF69349">
    <property type="entry name" value="Phage fibre proteins"/>
    <property type="match status" value="1"/>
</dbReference>
<proteinExistence type="inferred from homology"/>
<protein>
    <submittedName>
        <fullName evidence="5">Type VI secretion system tip protein TssI/VgrG</fullName>
    </submittedName>
</protein>
<evidence type="ECO:0000313" key="5">
    <source>
        <dbReference type="EMBL" id="MDR5896115.1"/>
    </source>
</evidence>
<dbReference type="InterPro" id="IPR054030">
    <property type="entry name" value="Gp5_Vgr_C"/>
</dbReference>
<organism evidence="5 6">
    <name type="scientific">Larsenimonas suaedae</name>
    <dbReference type="NCBI Taxonomy" id="1851019"/>
    <lineage>
        <taxon>Bacteria</taxon>
        <taxon>Pseudomonadati</taxon>
        <taxon>Pseudomonadota</taxon>
        <taxon>Gammaproteobacteria</taxon>
        <taxon>Oceanospirillales</taxon>
        <taxon>Halomonadaceae</taxon>
        <taxon>Larsenimonas</taxon>
    </lineage>
</organism>
<accession>A0ABU1GVP5</accession>
<dbReference type="NCBIfam" id="TIGR03361">
    <property type="entry name" value="VI_Rhs_Vgr"/>
    <property type="match status" value="1"/>
</dbReference>
<name>A0ABU1GVP5_9GAMM</name>
<dbReference type="InterPro" id="IPR037026">
    <property type="entry name" value="Vgr_OB-fold_dom_sf"/>
</dbReference>
<dbReference type="Pfam" id="PF22178">
    <property type="entry name" value="Gp5_trimer_C"/>
    <property type="match status" value="1"/>
</dbReference>
<evidence type="ECO:0000256" key="1">
    <source>
        <dbReference type="ARBA" id="ARBA00005558"/>
    </source>
</evidence>
<evidence type="ECO:0000259" key="3">
    <source>
        <dbReference type="Pfam" id="PF04717"/>
    </source>
</evidence>
<dbReference type="RefSeq" id="WP_251594491.1">
    <property type="nucleotide sequence ID" value="NZ_JAMLJI010000004.1"/>
</dbReference>
<feature type="region of interest" description="Disordered" evidence="2">
    <location>
        <begin position="613"/>
        <end position="636"/>
    </location>
</feature>
<dbReference type="SUPFAM" id="SSF69279">
    <property type="entry name" value="Phage tail proteins"/>
    <property type="match status" value="2"/>
</dbReference>
<evidence type="ECO:0000256" key="2">
    <source>
        <dbReference type="SAM" id="MobiDB-lite"/>
    </source>
</evidence>
<dbReference type="NCBIfam" id="TIGR01646">
    <property type="entry name" value="vgr_GE"/>
    <property type="match status" value="1"/>
</dbReference>
<dbReference type="InterPro" id="IPR006533">
    <property type="entry name" value="T6SS_Vgr_RhsGE"/>
</dbReference>
<dbReference type="InterPro" id="IPR006531">
    <property type="entry name" value="Gp5/Vgr_OB"/>
</dbReference>
<dbReference type="Pfam" id="PF05954">
    <property type="entry name" value="Phage_GPD"/>
    <property type="match status" value="1"/>
</dbReference>